<comment type="caution">
    <text evidence="1">The sequence shown here is derived from an EMBL/GenBank/DDBJ whole genome shotgun (WGS) entry which is preliminary data.</text>
</comment>
<proteinExistence type="predicted"/>
<dbReference type="EMBL" id="LZYH01000884">
    <property type="protein sequence ID" value="OFC48747.1"/>
    <property type="molecule type" value="Genomic_DNA"/>
</dbReference>
<dbReference type="AlphaFoldDB" id="A0A1E7YSV6"/>
<evidence type="ECO:0000313" key="1">
    <source>
        <dbReference type="EMBL" id="OFC48747.1"/>
    </source>
</evidence>
<gene>
    <name evidence="1" type="ORF">BAE30_13345</name>
</gene>
<reference evidence="1 2" key="1">
    <citation type="submission" date="2016-06" db="EMBL/GenBank/DDBJ databases">
        <title>Gene turnover analysis identifies the evolutionary adaptation of the extremophile Acidithiobacillus caldus.</title>
        <authorList>
            <person name="Zhang X."/>
        </authorList>
    </citation>
    <scope>NUCLEOTIDE SEQUENCE [LARGE SCALE GENOMIC DNA]</scope>
    <source>
        <strain evidence="1 2">S1</strain>
    </source>
</reference>
<protein>
    <submittedName>
        <fullName evidence="1">Uncharacterized protein</fullName>
    </submittedName>
</protein>
<name>A0A1E7YSV6_9PROT</name>
<sequence length="69" mass="7662">MIFHVWSDGDPSVGIPGNNAEVNIASVEDLDPVDRKEYIDTIKKCPSTAFSQIWDESVHIASDEDVQDD</sequence>
<accession>A0A1E7YSV6</accession>
<dbReference type="Proteomes" id="UP000175707">
    <property type="component" value="Unassembled WGS sequence"/>
</dbReference>
<evidence type="ECO:0000313" key="2">
    <source>
        <dbReference type="Proteomes" id="UP000175707"/>
    </source>
</evidence>
<organism evidence="1 2">
    <name type="scientific">Acidithiobacillus caldus</name>
    <dbReference type="NCBI Taxonomy" id="33059"/>
    <lineage>
        <taxon>Bacteria</taxon>
        <taxon>Pseudomonadati</taxon>
        <taxon>Pseudomonadota</taxon>
        <taxon>Acidithiobacillia</taxon>
        <taxon>Acidithiobacillales</taxon>
        <taxon>Acidithiobacillaceae</taxon>
        <taxon>Acidithiobacillus</taxon>
    </lineage>
</organism>